<dbReference type="PROSITE" id="PS51257">
    <property type="entry name" value="PROKAR_LIPOPROTEIN"/>
    <property type="match status" value="1"/>
</dbReference>
<dbReference type="RefSeq" id="WP_139135736.1">
    <property type="nucleotide sequence ID" value="NZ_BMMJ01000002.1"/>
</dbReference>
<feature type="signal peptide" evidence="1">
    <location>
        <begin position="1"/>
        <end position="20"/>
    </location>
</feature>
<evidence type="ECO:0000313" key="2">
    <source>
        <dbReference type="EMBL" id="SCL60414.1"/>
    </source>
</evidence>
<dbReference type="AlphaFoldDB" id="A0A1C6V2R6"/>
<feature type="chain" id="PRO_5039126672" description="DUF3558 domain-containing protein" evidence="1">
    <location>
        <begin position="21"/>
        <end position="217"/>
    </location>
</feature>
<dbReference type="OrthoDB" id="3695526at2"/>
<proteinExistence type="predicted"/>
<dbReference type="EMBL" id="FMIA01000002">
    <property type="protein sequence ID" value="SCL60414.1"/>
    <property type="molecule type" value="Genomic_DNA"/>
</dbReference>
<evidence type="ECO:0008006" key="4">
    <source>
        <dbReference type="Google" id="ProtNLM"/>
    </source>
</evidence>
<dbReference type="Pfam" id="PF18966">
    <property type="entry name" value="Lipoprotein_23"/>
    <property type="match status" value="1"/>
</dbReference>
<keyword evidence="1" id="KW-0732">Signal</keyword>
<evidence type="ECO:0000313" key="3">
    <source>
        <dbReference type="Proteomes" id="UP000198937"/>
    </source>
</evidence>
<sequence>MHRRVAVLAALTLTVITGCAGGEDGPVGSVAPSASGQVAAGPPWHDEIAPAAAGGTVGGPGSGCELPVTFDVVKGRTAKPVSEDGLGQELAKITGATPRCEIDGRPDSAGFLRVWTAAQPTVEPRPALEAYLAGAGQLSSKVTDAQYRTVRAGTFDAVEVSWIATSENLDEKQREWALAVRAGEQTVLLTANESILAEIEDVVPGYRLAARTLAPIT</sequence>
<organism evidence="2 3">
    <name type="scientific">Micromonospora yangpuensis</name>
    <dbReference type="NCBI Taxonomy" id="683228"/>
    <lineage>
        <taxon>Bacteria</taxon>
        <taxon>Bacillati</taxon>
        <taxon>Actinomycetota</taxon>
        <taxon>Actinomycetes</taxon>
        <taxon>Micromonosporales</taxon>
        <taxon>Micromonosporaceae</taxon>
        <taxon>Micromonospora</taxon>
    </lineage>
</organism>
<gene>
    <name evidence="2" type="ORF">GA0070617_4371</name>
</gene>
<dbReference type="InterPro" id="IPR044058">
    <property type="entry name" value="Lipoprotein_23"/>
</dbReference>
<accession>A0A1C6V2R6</accession>
<name>A0A1C6V2R6_9ACTN</name>
<reference evidence="2 3" key="1">
    <citation type="submission" date="2016-06" db="EMBL/GenBank/DDBJ databases">
        <authorList>
            <person name="Kjaerup R.B."/>
            <person name="Dalgaard T.S."/>
            <person name="Juul-Madsen H.R."/>
        </authorList>
    </citation>
    <scope>NUCLEOTIDE SEQUENCE [LARGE SCALE GENOMIC DNA]</scope>
    <source>
        <strain evidence="2 3">DSM 45577</strain>
    </source>
</reference>
<keyword evidence="3" id="KW-1185">Reference proteome</keyword>
<evidence type="ECO:0000256" key="1">
    <source>
        <dbReference type="SAM" id="SignalP"/>
    </source>
</evidence>
<dbReference type="Proteomes" id="UP000198937">
    <property type="component" value="Unassembled WGS sequence"/>
</dbReference>
<protein>
    <recommendedName>
        <fullName evidence="4">DUF3558 domain-containing protein</fullName>
    </recommendedName>
</protein>